<feature type="compositionally biased region" description="Polar residues" evidence="1">
    <location>
        <begin position="49"/>
        <end position="61"/>
    </location>
</feature>
<reference evidence="3" key="1">
    <citation type="submission" date="2022-07" db="EMBL/GenBank/DDBJ databases">
        <title>Phylogenomic reconstructions and comparative analyses of Kickxellomycotina fungi.</title>
        <authorList>
            <person name="Reynolds N.K."/>
            <person name="Stajich J.E."/>
            <person name="Barry K."/>
            <person name="Grigoriev I.V."/>
            <person name="Crous P."/>
            <person name="Smith M.E."/>
        </authorList>
    </citation>
    <scope>NUCLEOTIDE SEQUENCE</scope>
    <source>
        <strain evidence="3">CBS 109367</strain>
    </source>
</reference>
<gene>
    <name evidence="3" type="ORF">IWW39_005932</name>
</gene>
<dbReference type="SUPFAM" id="SSF47095">
    <property type="entry name" value="HMG-box"/>
    <property type="match status" value="1"/>
</dbReference>
<feature type="compositionally biased region" description="Basic and acidic residues" evidence="1">
    <location>
        <begin position="25"/>
        <end position="42"/>
    </location>
</feature>
<dbReference type="EMBL" id="JANBTX010000393">
    <property type="protein sequence ID" value="KAJ2682588.1"/>
    <property type="molecule type" value="Genomic_DNA"/>
</dbReference>
<proteinExistence type="predicted"/>
<dbReference type="Pfam" id="PF04690">
    <property type="entry name" value="YABBY"/>
    <property type="match status" value="1"/>
</dbReference>
<dbReference type="OrthoDB" id="667577at2759"/>
<dbReference type="InterPro" id="IPR056775">
    <property type="entry name" value="YABBY_C"/>
</dbReference>
<name>A0A9W8GGL2_9FUNG</name>
<dbReference type="InterPro" id="IPR036910">
    <property type="entry name" value="HMG_box_dom_sf"/>
</dbReference>
<evidence type="ECO:0000256" key="1">
    <source>
        <dbReference type="SAM" id="MobiDB-lite"/>
    </source>
</evidence>
<comment type="caution">
    <text evidence="3">The sequence shown here is derived from an EMBL/GenBank/DDBJ whole genome shotgun (WGS) entry which is preliminary data.</text>
</comment>
<sequence>MGPARKSGKGGKASASPYSAFFQRELKKIKQENPSIAHKDAFKQAGLNWRTSPENPKNQSKGVEAGASASNAAPAEPPVEKPVEVAPAKQSPQGDLVPPPLPAAVPAAMPTVASAAVPAAALAPEHAPSVPSVPLSGSPAIEAAAASNEPKPTSIPSAFGMGGIPEASANTTEARVSSPAAGAVHQAPASSKPPASRVLTPIIPSMASHSVPGALTAAK</sequence>
<dbReference type="Gene3D" id="1.10.30.10">
    <property type="entry name" value="High mobility group box domain"/>
    <property type="match status" value="1"/>
</dbReference>
<evidence type="ECO:0000313" key="3">
    <source>
        <dbReference type="EMBL" id="KAJ2682588.1"/>
    </source>
</evidence>
<dbReference type="Proteomes" id="UP001151516">
    <property type="component" value="Unassembled WGS sequence"/>
</dbReference>
<feature type="compositionally biased region" description="Low complexity" evidence="1">
    <location>
        <begin position="62"/>
        <end position="74"/>
    </location>
</feature>
<evidence type="ECO:0000259" key="2">
    <source>
        <dbReference type="Pfam" id="PF04690"/>
    </source>
</evidence>
<feature type="region of interest" description="Disordered" evidence="1">
    <location>
        <begin position="25"/>
        <end position="203"/>
    </location>
</feature>
<accession>A0A9W8GGL2</accession>
<feature type="domain" description="YABBY protein C-terminal" evidence="2">
    <location>
        <begin position="15"/>
        <end position="55"/>
    </location>
</feature>
<dbReference type="AlphaFoldDB" id="A0A9W8GGL2"/>
<keyword evidence="4" id="KW-1185">Reference proteome</keyword>
<protein>
    <recommendedName>
        <fullName evidence="2">YABBY protein C-terminal domain-containing protein</fullName>
    </recommendedName>
</protein>
<organism evidence="3 4">
    <name type="scientific">Coemansia spiralis</name>
    <dbReference type="NCBI Taxonomy" id="417178"/>
    <lineage>
        <taxon>Eukaryota</taxon>
        <taxon>Fungi</taxon>
        <taxon>Fungi incertae sedis</taxon>
        <taxon>Zoopagomycota</taxon>
        <taxon>Kickxellomycotina</taxon>
        <taxon>Kickxellomycetes</taxon>
        <taxon>Kickxellales</taxon>
        <taxon>Kickxellaceae</taxon>
        <taxon>Coemansia</taxon>
    </lineage>
</organism>
<evidence type="ECO:0000313" key="4">
    <source>
        <dbReference type="Proteomes" id="UP001151516"/>
    </source>
</evidence>
<feature type="compositionally biased region" description="Low complexity" evidence="1">
    <location>
        <begin position="104"/>
        <end position="139"/>
    </location>
</feature>